<comment type="cofactor">
    <cofactor evidence="1">
        <name>FMN</name>
        <dbReference type="ChEBI" id="CHEBI:58210"/>
    </cofactor>
</comment>
<dbReference type="AlphaFoldDB" id="A0AAV7YU29"/>
<evidence type="ECO:0000256" key="2">
    <source>
        <dbReference type="ARBA" id="ARBA00022630"/>
    </source>
</evidence>
<dbReference type="GO" id="GO:0050660">
    <property type="term" value="F:flavin adenine dinucleotide binding"/>
    <property type="evidence" value="ECO:0007669"/>
    <property type="project" value="InterPro"/>
</dbReference>
<dbReference type="PANTHER" id="PTHR11082">
    <property type="entry name" value="TRNA-DIHYDROURIDINE SYNTHASE"/>
    <property type="match status" value="1"/>
</dbReference>
<dbReference type="Pfam" id="PF01207">
    <property type="entry name" value="Dus"/>
    <property type="match status" value="1"/>
</dbReference>
<keyword evidence="4" id="KW-0819">tRNA processing</keyword>
<name>A0AAV7YU29_9EUKA</name>
<evidence type="ECO:0000259" key="6">
    <source>
        <dbReference type="Pfam" id="PF01207"/>
    </source>
</evidence>
<protein>
    <submittedName>
        <fullName evidence="7">tRNA-dihydrouridine(20a/20b) synthase [NADP(+)]</fullName>
    </submittedName>
</protein>
<keyword evidence="3" id="KW-0288">FMN</keyword>
<dbReference type="InterPro" id="IPR013785">
    <property type="entry name" value="Aldolase_TIM"/>
</dbReference>
<dbReference type="SUPFAM" id="SSF51395">
    <property type="entry name" value="FMN-linked oxidoreductases"/>
    <property type="match status" value="1"/>
</dbReference>
<evidence type="ECO:0000256" key="3">
    <source>
        <dbReference type="ARBA" id="ARBA00022643"/>
    </source>
</evidence>
<feature type="domain" description="DUS-like FMN-binding" evidence="6">
    <location>
        <begin position="1"/>
        <end position="211"/>
    </location>
</feature>
<accession>A0AAV7YU29</accession>
<dbReference type="PANTHER" id="PTHR11082:SF31">
    <property type="entry name" value="TRNA-DIHYDROURIDINE(20A_20B) SYNTHASE [NAD(P)+]-LIKE"/>
    <property type="match status" value="1"/>
</dbReference>
<dbReference type="Gene3D" id="3.20.20.70">
    <property type="entry name" value="Aldolase class I"/>
    <property type="match status" value="1"/>
</dbReference>
<dbReference type="CDD" id="cd02801">
    <property type="entry name" value="DUS_like_FMN"/>
    <property type="match status" value="1"/>
</dbReference>
<organism evidence="7 8">
    <name type="scientific">Anaeramoeba flamelloides</name>
    <dbReference type="NCBI Taxonomy" id="1746091"/>
    <lineage>
        <taxon>Eukaryota</taxon>
        <taxon>Metamonada</taxon>
        <taxon>Anaeramoebidae</taxon>
        <taxon>Anaeramoeba</taxon>
    </lineage>
</organism>
<reference evidence="7" key="1">
    <citation type="submission" date="2022-08" db="EMBL/GenBank/DDBJ databases">
        <title>Novel sulphate-reducing endosymbionts in the free-living metamonad Anaeramoeba.</title>
        <authorList>
            <person name="Jerlstrom-Hultqvist J."/>
            <person name="Cepicka I."/>
            <person name="Gallot-Lavallee L."/>
            <person name="Salas-Leiva D."/>
            <person name="Curtis B.A."/>
            <person name="Zahonova K."/>
            <person name="Pipaliya S."/>
            <person name="Dacks J."/>
            <person name="Roger A.J."/>
        </authorList>
    </citation>
    <scope>NUCLEOTIDE SEQUENCE</scope>
    <source>
        <strain evidence="7">Busselton2</strain>
    </source>
</reference>
<evidence type="ECO:0000256" key="4">
    <source>
        <dbReference type="ARBA" id="ARBA00022694"/>
    </source>
</evidence>
<comment type="caution">
    <text evidence="7">The sequence shown here is derived from an EMBL/GenBank/DDBJ whole genome shotgun (WGS) entry which is preliminary data.</text>
</comment>
<gene>
    <name evidence="7" type="ORF">M0812_22228</name>
</gene>
<evidence type="ECO:0000256" key="1">
    <source>
        <dbReference type="ARBA" id="ARBA00001917"/>
    </source>
</evidence>
<dbReference type="Proteomes" id="UP001146793">
    <property type="component" value="Unassembled WGS sequence"/>
</dbReference>
<evidence type="ECO:0000313" key="8">
    <source>
        <dbReference type="Proteomes" id="UP001146793"/>
    </source>
</evidence>
<sequence>MIVAQAYNYSKKVRSIELDTDPNEQPMVVQFASSNAEEFSSATEHVLNICNGVNLNCGCPKSHITKLGCGSALLRSPEKIADIVKTAKSRFGEKQGFSISTKIRLLPSKEKTIELCRRIEKMNTDFLIIHARTKHQKDSETPNYEMMGLIRDTIQIPIVANGSIFCKQDYEKYLEVGHFEGVMSARGLVRNPGLFEGSTSSKAKYVKELWDYTNQYKWPGYKFITFRKMFGHVTHDLLSKQERILLQKCKTEETLEKVLLKNNLLDEN</sequence>
<dbReference type="InterPro" id="IPR018517">
    <property type="entry name" value="tRNA_hU_synthase_CS"/>
</dbReference>
<keyword evidence="5" id="KW-0560">Oxidoreductase</keyword>
<proteinExistence type="predicted"/>
<dbReference type="EMBL" id="JANTQA010000047">
    <property type="protein sequence ID" value="KAJ3433273.1"/>
    <property type="molecule type" value="Genomic_DNA"/>
</dbReference>
<dbReference type="InterPro" id="IPR035587">
    <property type="entry name" value="DUS-like_FMN-bd"/>
</dbReference>
<dbReference type="GO" id="GO:0017150">
    <property type="term" value="F:tRNA dihydrouridine synthase activity"/>
    <property type="evidence" value="ECO:0007669"/>
    <property type="project" value="InterPro"/>
</dbReference>
<keyword evidence="2" id="KW-0285">Flavoprotein</keyword>
<evidence type="ECO:0000313" key="7">
    <source>
        <dbReference type="EMBL" id="KAJ3433273.1"/>
    </source>
</evidence>
<dbReference type="PROSITE" id="PS01136">
    <property type="entry name" value="UPF0034"/>
    <property type="match status" value="1"/>
</dbReference>
<evidence type="ECO:0000256" key="5">
    <source>
        <dbReference type="ARBA" id="ARBA00023002"/>
    </source>
</evidence>